<proteinExistence type="predicted"/>
<evidence type="ECO:0000313" key="2">
    <source>
        <dbReference type="Proteomes" id="UP000028582"/>
    </source>
</evidence>
<protein>
    <submittedName>
        <fullName evidence="1">Uncharacterized protein</fullName>
    </submittedName>
</protein>
<accession>A0A080ZW62</accession>
<evidence type="ECO:0000313" key="1">
    <source>
        <dbReference type="EMBL" id="ETO70873.1"/>
    </source>
</evidence>
<comment type="caution">
    <text evidence="1">The sequence shown here is derived from an EMBL/GenBank/DDBJ whole genome shotgun (WGS) entry which is preliminary data.</text>
</comment>
<reference evidence="1 2" key="1">
    <citation type="submission" date="2013-11" db="EMBL/GenBank/DDBJ databases">
        <title>The Genome Sequence of Phytophthora parasitica P1976.</title>
        <authorList>
            <consortium name="The Broad Institute Genomics Platform"/>
            <person name="Russ C."/>
            <person name="Tyler B."/>
            <person name="Panabieres F."/>
            <person name="Shan W."/>
            <person name="Tripathy S."/>
            <person name="Grunwald N."/>
            <person name="Machado M."/>
            <person name="Johnson C.S."/>
            <person name="Walker B."/>
            <person name="Young S."/>
            <person name="Zeng Q."/>
            <person name="Gargeya S."/>
            <person name="Fitzgerald M."/>
            <person name="Haas B."/>
            <person name="Abouelleil A."/>
            <person name="Allen A.W."/>
            <person name="Alvarado L."/>
            <person name="Arachchi H.M."/>
            <person name="Berlin A.M."/>
            <person name="Chapman S.B."/>
            <person name="Gainer-Dewar J."/>
            <person name="Goldberg J."/>
            <person name="Griggs A."/>
            <person name="Gujja S."/>
            <person name="Hansen M."/>
            <person name="Howarth C."/>
            <person name="Imamovic A."/>
            <person name="Ireland A."/>
            <person name="Larimer J."/>
            <person name="McCowan C."/>
            <person name="Murphy C."/>
            <person name="Pearson M."/>
            <person name="Poon T.W."/>
            <person name="Priest M."/>
            <person name="Roberts A."/>
            <person name="Saif S."/>
            <person name="Shea T."/>
            <person name="Sisk P."/>
            <person name="Sykes S."/>
            <person name="Wortman J."/>
            <person name="Nusbaum C."/>
            <person name="Birren B."/>
        </authorList>
    </citation>
    <scope>NUCLEOTIDE SEQUENCE [LARGE SCALE GENOMIC DNA]</scope>
    <source>
        <strain evidence="1 2">P1976</strain>
    </source>
</reference>
<name>A0A080ZW62_PHYNI</name>
<organism evidence="1 2">
    <name type="scientific">Phytophthora nicotianae P1976</name>
    <dbReference type="NCBI Taxonomy" id="1317066"/>
    <lineage>
        <taxon>Eukaryota</taxon>
        <taxon>Sar</taxon>
        <taxon>Stramenopiles</taxon>
        <taxon>Oomycota</taxon>
        <taxon>Peronosporomycetes</taxon>
        <taxon>Peronosporales</taxon>
        <taxon>Peronosporaceae</taxon>
        <taxon>Phytophthora</taxon>
    </lineage>
</organism>
<dbReference type="Proteomes" id="UP000028582">
    <property type="component" value="Unassembled WGS sequence"/>
</dbReference>
<dbReference type="AlphaFoldDB" id="A0A080ZW62"/>
<sequence length="361" mass="40204">MRAPRHRNSTRDREKAELSTLRGLAAELEVHLAALRLGEQPQKGSRTAWQCFSERQARARQAAERTNRFLNDRVQSNADWIQRLWELLHEKRRAGEASSLRQIAAMQQKVEDDLVLNQLKKRAESAIPQLPNVFATNGIRSLDGSLATAGHDSNRDLWSHVQTGDCRSTLVCVRRVPFDVHSTSAAIWTTLSCPEKSFASENTGHSLTPVVRVLERTPNACAMKFQGGFYKKSGEFAALNYRAVVRRAELPDHHNTNVFIWQSFFKLANGNIKHQDAMWLTVARCPSGGLESLVTLVCQSQIEMAAGENDASDLLVAIMSVIDICIESILSSADNILFEESLSKSLRSSHKNGKSSVAIDV</sequence>
<gene>
    <name evidence="1" type="ORF">F444_12708</name>
</gene>
<dbReference type="EMBL" id="ANJA01002253">
    <property type="protein sequence ID" value="ETO70873.1"/>
    <property type="molecule type" value="Genomic_DNA"/>
</dbReference>
<dbReference type="OrthoDB" id="126316at2759"/>